<reference evidence="10 11" key="2">
    <citation type="submission" date="2016-12" db="EMBL/GenBank/DDBJ databases">
        <title>Draft Genome Sequence of Cystobacter ferrugineus Strain Cbfe23.</title>
        <authorList>
            <person name="Akbar S."/>
            <person name="Dowd S.E."/>
            <person name="Stevens D.C."/>
        </authorList>
    </citation>
    <scope>NUCLEOTIDE SEQUENCE [LARGE SCALE GENOMIC DNA]</scope>
    <source>
        <strain evidence="10 11">Cbfe23</strain>
    </source>
</reference>
<evidence type="ECO:0000256" key="2">
    <source>
        <dbReference type="ARBA" id="ARBA00022630"/>
    </source>
</evidence>
<evidence type="ECO:0000256" key="6">
    <source>
        <dbReference type="ARBA" id="ARBA00023002"/>
    </source>
</evidence>
<comment type="caution">
    <text evidence="10">The sequence shown here is derived from an EMBL/GenBank/DDBJ whole genome shotgun (WGS) entry which is preliminary data.</text>
</comment>
<dbReference type="AlphaFoldDB" id="A0A1L9AYC5"/>
<dbReference type="SUPFAM" id="SSF52343">
    <property type="entry name" value="Ferredoxin reductase-like, C-terminal NADP-linked domain"/>
    <property type="match status" value="1"/>
</dbReference>
<dbReference type="InterPro" id="IPR008333">
    <property type="entry name" value="Cbr1-like_FAD-bd_dom"/>
</dbReference>
<keyword evidence="7" id="KW-0408">Iron</keyword>
<feature type="domain" description="FAD-binding FR-type" evidence="9">
    <location>
        <begin position="2"/>
        <end position="107"/>
    </location>
</feature>
<dbReference type="OrthoDB" id="9801223at2"/>
<gene>
    <name evidence="10" type="ORF">BON30_41245</name>
</gene>
<reference evidence="11" key="1">
    <citation type="submission" date="2016-11" db="EMBL/GenBank/DDBJ databases">
        <authorList>
            <person name="Shukria A."/>
            <person name="Stevens D.C."/>
        </authorList>
    </citation>
    <scope>NUCLEOTIDE SEQUENCE [LARGE SCALE GENOMIC DNA]</scope>
    <source>
        <strain evidence="11">Cbfe23</strain>
    </source>
</reference>
<dbReference type="PANTHER" id="PTHR47354:SF8">
    <property type="entry name" value="1,2-PHENYLACETYL-COA EPOXIDASE, SUBUNIT E"/>
    <property type="match status" value="1"/>
</dbReference>
<accession>A0A1L9AYC5</accession>
<dbReference type="Gene3D" id="2.40.30.10">
    <property type="entry name" value="Translation factors"/>
    <property type="match status" value="1"/>
</dbReference>
<evidence type="ECO:0000256" key="4">
    <source>
        <dbReference type="ARBA" id="ARBA00022723"/>
    </source>
</evidence>
<evidence type="ECO:0000313" key="11">
    <source>
        <dbReference type="Proteomes" id="UP000182229"/>
    </source>
</evidence>
<dbReference type="Gene3D" id="3.40.50.80">
    <property type="entry name" value="Nucleotide-binding domain of ferredoxin-NADP reductase (FNR) module"/>
    <property type="match status" value="1"/>
</dbReference>
<dbReference type="GO" id="GO:0051537">
    <property type="term" value="F:2 iron, 2 sulfur cluster binding"/>
    <property type="evidence" value="ECO:0007669"/>
    <property type="project" value="UniProtKB-KW"/>
</dbReference>
<dbReference type="InterPro" id="IPR039261">
    <property type="entry name" value="FNR_nucleotide-bd"/>
</dbReference>
<keyword evidence="6" id="KW-0560">Oxidoreductase</keyword>
<dbReference type="RefSeq" id="WP_071904061.1">
    <property type="nucleotide sequence ID" value="NZ_MPIN01000016.1"/>
</dbReference>
<dbReference type="InterPro" id="IPR017938">
    <property type="entry name" value="Riboflavin_synthase-like_b-brl"/>
</dbReference>
<dbReference type="GO" id="GO:0016491">
    <property type="term" value="F:oxidoreductase activity"/>
    <property type="evidence" value="ECO:0007669"/>
    <property type="project" value="UniProtKB-KW"/>
</dbReference>
<keyword evidence="4" id="KW-0479">Metal-binding</keyword>
<comment type="cofactor">
    <cofactor evidence="1">
        <name>FAD</name>
        <dbReference type="ChEBI" id="CHEBI:57692"/>
    </cofactor>
</comment>
<dbReference type="GO" id="GO:0050660">
    <property type="term" value="F:flavin adenine dinucleotide binding"/>
    <property type="evidence" value="ECO:0007669"/>
    <property type="project" value="TreeGrafter"/>
</dbReference>
<keyword evidence="3" id="KW-0001">2Fe-2S</keyword>
<dbReference type="PANTHER" id="PTHR47354">
    <property type="entry name" value="NADH OXIDOREDUCTASE HCR"/>
    <property type="match status" value="1"/>
</dbReference>
<keyword evidence="11" id="KW-1185">Reference proteome</keyword>
<evidence type="ECO:0000313" key="10">
    <source>
        <dbReference type="EMBL" id="OJH35008.1"/>
    </source>
</evidence>
<dbReference type="STRING" id="83449.BON30_41245"/>
<sequence length="245" mass="26485">MAVSRTARILSSAPVGERGRLLHLRLQGEEELGFTGGQYLIFNTGVPRADGKAHKRAYSLVSSDADQRTFHICVYRLAEGPGSAMLHEAPVGAELPFSGPWGSFLPDDSTPRNTLVVATDSGITAALGLVHGRAFAPQRERTRLLWFSESPTVFLPADKAREDVEALGCRFQHQDCPPPGHPERIAHIQALALEAARAHAPERVYLVGDGAVLSPLRQALVESGLAMEAIRMECFFNNPSKKAAG</sequence>
<dbReference type="InterPro" id="IPR050415">
    <property type="entry name" value="MRET"/>
</dbReference>
<dbReference type="PROSITE" id="PS51384">
    <property type="entry name" value="FAD_FR"/>
    <property type="match status" value="1"/>
</dbReference>
<dbReference type="Proteomes" id="UP000182229">
    <property type="component" value="Unassembled WGS sequence"/>
</dbReference>
<name>A0A1L9AYC5_9BACT</name>
<dbReference type="EMBL" id="MPIN01000016">
    <property type="protein sequence ID" value="OJH35008.1"/>
    <property type="molecule type" value="Genomic_DNA"/>
</dbReference>
<keyword evidence="5" id="KW-0274">FAD</keyword>
<dbReference type="SUPFAM" id="SSF63380">
    <property type="entry name" value="Riboflavin synthase domain-like"/>
    <property type="match status" value="1"/>
</dbReference>
<dbReference type="GO" id="GO:0046872">
    <property type="term" value="F:metal ion binding"/>
    <property type="evidence" value="ECO:0007669"/>
    <property type="project" value="UniProtKB-KW"/>
</dbReference>
<evidence type="ECO:0000256" key="8">
    <source>
        <dbReference type="ARBA" id="ARBA00023014"/>
    </source>
</evidence>
<evidence type="ECO:0000256" key="7">
    <source>
        <dbReference type="ARBA" id="ARBA00023004"/>
    </source>
</evidence>
<dbReference type="CDD" id="cd00322">
    <property type="entry name" value="FNR_like"/>
    <property type="match status" value="1"/>
</dbReference>
<proteinExistence type="predicted"/>
<keyword evidence="2" id="KW-0285">Flavoprotein</keyword>
<dbReference type="Pfam" id="PF00970">
    <property type="entry name" value="FAD_binding_6"/>
    <property type="match status" value="1"/>
</dbReference>
<organism evidence="10 11">
    <name type="scientific">Cystobacter ferrugineus</name>
    <dbReference type="NCBI Taxonomy" id="83449"/>
    <lineage>
        <taxon>Bacteria</taxon>
        <taxon>Pseudomonadati</taxon>
        <taxon>Myxococcota</taxon>
        <taxon>Myxococcia</taxon>
        <taxon>Myxococcales</taxon>
        <taxon>Cystobacterineae</taxon>
        <taxon>Archangiaceae</taxon>
        <taxon>Cystobacter</taxon>
    </lineage>
</organism>
<evidence type="ECO:0000256" key="5">
    <source>
        <dbReference type="ARBA" id="ARBA00022827"/>
    </source>
</evidence>
<keyword evidence="8" id="KW-0411">Iron-sulfur</keyword>
<evidence type="ECO:0000259" key="9">
    <source>
        <dbReference type="PROSITE" id="PS51384"/>
    </source>
</evidence>
<evidence type="ECO:0000256" key="1">
    <source>
        <dbReference type="ARBA" id="ARBA00001974"/>
    </source>
</evidence>
<evidence type="ECO:0000256" key="3">
    <source>
        <dbReference type="ARBA" id="ARBA00022714"/>
    </source>
</evidence>
<protein>
    <recommendedName>
        <fullName evidence="9">FAD-binding FR-type domain-containing protein</fullName>
    </recommendedName>
</protein>
<dbReference type="InterPro" id="IPR017927">
    <property type="entry name" value="FAD-bd_FR_type"/>
</dbReference>